<dbReference type="Proteomes" id="UP000223913">
    <property type="component" value="Unassembled WGS sequence"/>
</dbReference>
<evidence type="ECO:0000313" key="3">
    <source>
        <dbReference type="EMBL" id="PHN03143.1"/>
    </source>
</evidence>
<feature type="transmembrane region" description="Helical" evidence="1">
    <location>
        <begin position="310"/>
        <end position="330"/>
    </location>
</feature>
<accession>A0A2D0N5T8</accession>
<dbReference type="EMBL" id="PDUD01000034">
    <property type="protein sequence ID" value="PHN03143.1"/>
    <property type="molecule type" value="Genomic_DNA"/>
</dbReference>
<dbReference type="GO" id="GO:0016747">
    <property type="term" value="F:acyltransferase activity, transferring groups other than amino-acyl groups"/>
    <property type="evidence" value="ECO:0007669"/>
    <property type="project" value="InterPro"/>
</dbReference>
<reference evidence="3 4" key="1">
    <citation type="submission" date="2017-10" db="EMBL/GenBank/DDBJ databases">
        <title>The draft genome sequence of Lewinella nigricans NBRC 102662.</title>
        <authorList>
            <person name="Wang K."/>
        </authorList>
    </citation>
    <scope>NUCLEOTIDE SEQUENCE [LARGE SCALE GENOMIC DNA]</scope>
    <source>
        <strain evidence="3 4">NBRC 102662</strain>
    </source>
</reference>
<keyword evidence="1" id="KW-1133">Transmembrane helix</keyword>
<dbReference type="PANTHER" id="PTHR36927:SF3">
    <property type="entry name" value="GLUCANS BIOSYNTHESIS PROTEIN C"/>
    <property type="match status" value="1"/>
</dbReference>
<feature type="domain" description="Acyltransferase 3" evidence="2">
    <location>
        <begin position="8"/>
        <end position="355"/>
    </location>
</feature>
<feature type="transmembrane region" description="Helical" evidence="1">
    <location>
        <begin position="244"/>
        <end position="264"/>
    </location>
</feature>
<dbReference type="Pfam" id="PF01757">
    <property type="entry name" value="Acyl_transf_3"/>
    <property type="match status" value="1"/>
</dbReference>
<feature type="transmembrane region" description="Helical" evidence="1">
    <location>
        <begin position="12"/>
        <end position="35"/>
    </location>
</feature>
<dbReference type="AlphaFoldDB" id="A0A2D0N5T8"/>
<keyword evidence="4" id="KW-1185">Reference proteome</keyword>
<proteinExistence type="predicted"/>
<dbReference type="InterPro" id="IPR050623">
    <property type="entry name" value="Glucan_succinyl_AcylTrfase"/>
</dbReference>
<dbReference type="OrthoDB" id="9809782at2"/>
<feature type="transmembrane region" description="Helical" evidence="1">
    <location>
        <begin position="142"/>
        <end position="162"/>
    </location>
</feature>
<dbReference type="RefSeq" id="WP_099153583.1">
    <property type="nucleotide sequence ID" value="NZ_PDUD01000034.1"/>
</dbReference>
<feature type="transmembrane region" description="Helical" evidence="1">
    <location>
        <begin position="182"/>
        <end position="202"/>
    </location>
</feature>
<evidence type="ECO:0000259" key="2">
    <source>
        <dbReference type="Pfam" id="PF01757"/>
    </source>
</evidence>
<name>A0A2D0N5T8_FLAN2</name>
<keyword evidence="1" id="KW-0472">Membrane</keyword>
<gene>
    <name evidence="3" type="ORF">CRP01_29125</name>
</gene>
<dbReference type="InterPro" id="IPR002656">
    <property type="entry name" value="Acyl_transf_3_dom"/>
</dbReference>
<dbReference type="PANTHER" id="PTHR36927">
    <property type="entry name" value="BLR4337 PROTEIN"/>
    <property type="match status" value="1"/>
</dbReference>
<feature type="transmembrane region" description="Helical" evidence="1">
    <location>
        <begin position="336"/>
        <end position="355"/>
    </location>
</feature>
<feature type="transmembrane region" description="Helical" evidence="1">
    <location>
        <begin position="55"/>
        <end position="74"/>
    </location>
</feature>
<feature type="transmembrane region" description="Helical" evidence="1">
    <location>
        <begin position="86"/>
        <end position="106"/>
    </location>
</feature>
<organism evidence="3 4">
    <name type="scientific">Flavilitoribacter nigricans (strain ATCC 23147 / DSM 23189 / NBRC 102662 / NCIMB 1420 / SS-2)</name>
    <name type="common">Lewinella nigricans</name>
    <dbReference type="NCBI Taxonomy" id="1122177"/>
    <lineage>
        <taxon>Bacteria</taxon>
        <taxon>Pseudomonadati</taxon>
        <taxon>Bacteroidota</taxon>
        <taxon>Saprospiria</taxon>
        <taxon>Saprospirales</taxon>
        <taxon>Lewinellaceae</taxon>
        <taxon>Flavilitoribacter</taxon>
    </lineage>
</organism>
<feature type="transmembrane region" description="Helical" evidence="1">
    <location>
        <begin position="214"/>
        <end position="232"/>
    </location>
</feature>
<evidence type="ECO:0000313" key="4">
    <source>
        <dbReference type="Proteomes" id="UP000223913"/>
    </source>
</evidence>
<comment type="caution">
    <text evidence="3">The sequence shown here is derived from an EMBL/GenBank/DDBJ whole genome shotgun (WGS) entry which is preliminary data.</text>
</comment>
<keyword evidence="1" id="KW-0812">Transmembrane</keyword>
<evidence type="ECO:0000256" key="1">
    <source>
        <dbReference type="SAM" id="Phobius"/>
    </source>
</evidence>
<feature type="transmembrane region" description="Helical" evidence="1">
    <location>
        <begin position="276"/>
        <end position="298"/>
    </location>
</feature>
<sequence length="391" mass="46577">METKIRRYDLDWIRVIVFGLLIFFHIGMFFNSWGWHIKNNVIYDWLYLPMGFLSQWRLTALFLISGMGTYFALSYRSGKVFARERLIRLGIPFLFGTLVLIAPQVYVERLVEGQFTGSYFEFYPIEFFKGIYPTGNFSWHHLWFLPYLLTYTLLLAPLFLYFRRHPENRFLNWCRKQIRKKYGLFLFIIPLYFPEAFIEPFFNVTHAYYGDWFAHAHYGIIFFYGFLFMLLREDFWAALDRLKQPALIIGLVTFSLLAGVFWQIEDGVIVHFTEAAVKVTNCFMWLVVIFGYGAKYLNRPSPLLAYCNRAVYPFYIFHQTLIIIFAYFLIEKEWSLGVKFTILTVATFFSCWGLYELVRRFKLGRILFGIKEKKAVETVPEPKVQLDPQLT</sequence>
<protein>
    <submittedName>
        <fullName evidence="3">Glucan biosynthesis protein</fullName>
    </submittedName>
</protein>